<reference evidence="6 7" key="1">
    <citation type="journal article" date="2007" name="Proc. Natl. Acad. Sci. U.S.A.">
        <title>Characterization of a marine gammaproteobacterium capable of aerobic anoxygenic photosynthesis.</title>
        <authorList>
            <person name="Fuchs B.M."/>
            <person name="Spring S."/>
            <person name="Teeling H."/>
            <person name="Quast C."/>
            <person name="Wulf J."/>
            <person name="Schattenhofer M."/>
            <person name="Yan S."/>
            <person name="Ferriera S."/>
            <person name="Johnson J."/>
            <person name="Glockner F.O."/>
            <person name="Amann R."/>
        </authorList>
    </citation>
    <scope>NUCLEOTIDE SEQUENCE [LARGE SCALE GENOMIC DNA]</scope>
    <source>
        <strain evidence="6">KT71</strain>
    </source>
</reference>
<dbReference type="EMBL" id="AAOA02000002">
    <property type="protein sequence ID" value="EAQ98690.1"/>
    <property type="molecule type" value="Genomic_DNA"/>
</dbReference>
<evidence type="ECO:0000259" key="5">
    <source>
        <dbReference type="Pfam" id="PF05726"/>
    </source>
</evidence>
<dbReference type="Gene3D" id="2.60.120.10">
    <property type="entry name" value="Jelly Rolls"/>
    <property type="match status" value="2"/>
</dbReference>
<evidence type="ECO:0000313" key="7">
    <source>
        <dbReference type="Proteomes" id="UP000019205"/>
    </source>
</evidence>
<dbReference type="GO" id="GO:0046872">
    <property type="term" value="F:metal ion binding"/>
    <property type="evidence" value="ECO:0007669"/>
    <property type="project" value="UniProtKB-KW"/>
</dbReference>
<dbReference type="InterPro" id="IPR012093">
    <property type="entry name" value="Pirin"/>
</dbReference>
<evidence type="ECO:0000259" key="4">
    <source>
        <dbReference type="Pfam" id="PF02678"/>
    </source>
</evidence>
<dbReference type="SUPFAM" id="SSF51182">
    <property type="entry name" value="RmlC-like cupins"/>
    <property type="match status" value="1"/>
</dbReference>
<dbReference type="RefSeq" id="WP_008292777.1">
    <property type="nucleotide sequence ID" value="NZ_CM002299.1"/>
</dbReference>
<keyword evidence="2" id="KW-0479">Metal-binding</keyword>
<feature type="binding site" evidence="2">
    <location>
        <position position="59"/>
    </location>
    <ligand>
        <name>Fe cation</name>
        <dbReference type="ChEBI" id="CHEBI:24875"/>
    </ligand>
</feature>
<feature type="binding site" evidence="2">
    <location>
        <position position="103"/>
    </location>
    <ligand>
        <name>Fe cation</name>
        <dbReference type="ChEBI" id="CHEBI:24875"/>
    </ligand>
</feature>
<dbReference type="AlphaFoldDB" id="A4A6P3"/>
<keyword evidence="2" id="KW-0408">Iron</keyword>
<proteinExistence type="inferred from homology"/>
<feature type="binding site" evidence="2">
    <location>
        <position position="57"/>
    </location>
    <ligand>
        <name>Fe cation</name>
        <dbReference type="ChEBI" id="CHEBI:24875"/>
    </ligand>
</feature>
<dbReference type="PANTHER" id="PTHR13903">
    <property type="entry name" value="PIRIN-RELATED"/>
    <property type="match status" value="1"/>
</dbReference>
<feature type="binding site" evidence="2">
    <location>
        <position position="101"/>
    </location>
    <ligand>
        <name>Fe cation</name>
        <dbReference type="ChEBI" id="CHEBI:24875"/>
    </ligand>
</feature>
<gene>
    <name evidence="6" type="ORF">KT71_01895</name>
</gene>
<sequence length="280" mass="30488">MNRQVQQVIKAQPSMDGAGVAIQRVAGFEQRGMDPVLMIDELRSEHREDFAAGFPPHPHRGMQTLTYMKHGGIIHEDSQGNRGEIRSGGAQYMSAGRGIIHSEMPTQDSMGLHGFQLWFNLPAAQKMDAPRYRDLPGDELTEAQGEGARFIAVSGNWQLNGMSPIEGPLRELAPQAALGDLTVEAGVEVTLETGAGESVMAYIYDGSLEHEGTRFPERQMLLFGEGRELRIGAGAEGAGLLLLRGQPIGERVVHYGPFVMNSEAEIEQAIRDYQSGSFAA</sequence>
<dbReference type="HOGENOM" id="CLU_045717_5_0_6"/>
<dbReference type="OrthoDB" id="9780903at2"/>
<dbReference type="STRING" id="314285.KT71_01895"/>
<feature type="domain" description="Pirin C-terminal" evidence="5">
    <location>
        <begin position="180"/>
        <end position="278"/>
    </location>
</feature>
<evidence type="ECO:0000256" key="1">
    <source>
        <dbReference type="ARBA" id="ARBA00008416"/>
    </source>
</evidence>
<evidence type="ECO:0000313" key="6">
    <source>
        <dbReference type="EMBL" id="EAQ98690.1"/>
    </source>
</evidence>
<evidence type="ECO:0000256" key="2">
    <source>
        <dbReference type="PIRSR" id="PIRSR006232-1"/>
    </source>
</evidence>
<comment type="similarity">
    <text evidence="1 3">Belongs to the pirin family.</text>
</comment>
<dbReference type="InterPro" id="IPR008778">
    <property type="entry name" value="Pirin_C_dom"/>
</dbReference>
<dbReference type="Pfam" id="PF02678">
    <property type="entry name" value="Pirin"/>
    <property type="match status" value="1"/>
</dbReference>
<dbReference type="eggNOG" id="COG1741">
    <property type="taxonomic scope" value="Bacteria"/>
</dbReference>
<accession>A4A6P3</accession>
<protein>
    <submittedName>
        <fullName evidence="6">Pirin-related protein</fullName>
    </submittedName>
</protein>
<evidence type="ECO:0000256" key="3">
    <source>
        <dbReference type="RuleBase" id="RU003457"/>
    </source>
</evidence>
<comment type="caution">
    <text evidence="6">The sequence shown here is derived from an EMBL/GenBank/DDBJ whole genome shotgun (WGS) entry which is preliminary data.</text>
</comment>
<dbReference type="InterPro" id="IPR014710">
    <property type="entry name" value="RmlC-like_jellyroll"/>
</dbReference>
<keyword evidence="7" id="KW-1185">Reference proteome</keyword>
<feature type="domain" description="Pirin N-terminal" evidence="4">
    <location>
        <begin position="31"/>
        <end position="118"/>
    </location>
</feature>
<name>A4A6P3_9GAMM</name>
<dbReference type="InterPro" id="IPR011051">
    <property type="entry name" value="RmlC_Cupin_sf"/>
</dbReference>
<dbReference type="PANTHER" id="PTHR13903:SF8">
    <property type="entry name" value="PIRIN"/>
    <property type="match status" value="1"/>
</dbReference>
<reference evidence="6 7" key="2">
    <citation type="journal article" date="2009" name="PLoS ONE">
        <title>The photosynthetic apparatus and its regulation in the aerobic gammaproteobacterium Congregibacter litoralis gen. nov., sp. nov.</title>
        <authorList>
            <person name="Spring S."/>
            <person name="Lunsdorf H."/>
            <person name="Fuchs B.M."/>
            <person name="Tindall B.J."/>
        </authorList>
    </citation>
    <scope>NUCLEOTIDE SEQUENCE [LARGE SCALE GENOMIC DNA]</scope>
    <source>
        <strain evidence="6">KT71</strain>
    </source>
</reference>
<dbReference type="PIRSF" id="PIRSF006232">
    <property type="entry name" value="Pirin"/>
    <property type="match status" value="1"/>
</dbReference>
<comment type="cofactor">
    <cofactor evidence="2">
        <name>Fe cation</name>
        <dbReference type="ChEBI" id="CHEBI:24875"/>
    </cofactor>
    <text evidence="2">Binds 1 Fe cation per subunit.</text>
</comment>
<dbReference type="InterPro" id="IPR003829">
    <property type="entry name" value="Pirin_N_dom"/>
</dbReference>
<dbReference type="Proteomes" id="UP000019205">
    <property type="component" value="Chromosome"/>
</dbReference>
<organism evidence="6 7">
    <name type="scientific">Congregibacter litoralis KT71</name>
    <dbReference type="NCBI Taxonomy" id="314285"/>
    <lineage>
        <taxon>Bacteria</taxon>
        <taxon>Pseudomonadati</taxon>
        <taxon>Pseudomonadota</taxon>
        <taxon>Gammaproteobacteria</taxon>
        <taxon>Cellvibrionales</taxon>
        <taxon>Halieaceae</taxon>
        <taxon>Congregibacter</taxon>
    </lineage>
</organism>
<dbReference type="Pfam" id="PF05726">
    <property type="entry name" value="Pirin_C"/>
    <property type="match status" value="1"/>
</dbReference>
<dbReference type="CDD" id="cd02909">
    <property type="entry name" value="cupin_pirin_N"/>
    <property type="match status" value="1"/>
</dbReference>
<dbReference type="CDD" id="cd02247">
    <property type="entry name" value="cupin_pirin_C"/>
    <property type="match status" value="1"/>
</dbReference>